<gene>
    <name evidence="4" type="ORF">GFN93_04955</name>
</gene>
<sequence>MAKNKRDIDLKVKRDELEVVASRLFLSLGYEGTSMNMIARELGVAPNTLYWYYASKDELLVGVLNRQMSASLARLPDIADTSLADKLEWALNEFEESRELVGTVHARLEQSAVIHQWHEQFHAFVEVAVSEALQMDGVSRERASMLATVGTFVVEGLLVHPHSQQQRDAIFQWFAESTRAG</sequence>
<feature type="DNA-binding region" description="H-T-H motif" evidence="2">
    <location>
        <begin position="34"/>
        <end position="53"/>
    </location>
</feature>
<dbReference type="InterPro" id="IPR050109">
    <property type="entry name" value="HTH-type_TetR-like_transc_reg"/>
</dbReference>
<dbReference type="PROSITE" id="PS50977">
    <property type="entry name" value="HTH_TETR_2"/>
    <property type="match status" value="1"/>
</dbReference>
<organism evidence="4 5">
    <name type="scientific">Alcanivorax sediminis</name>
    <dbReference type="NCBI Taxonomy" id="2663008"/>
    <lineage>
        <taxon>Bacteria</taxon>
        <taxon>Pseudomonadati</taxon>
        <taxon>Pseudomonadota</taxon>
        <taxon>Gammaproteobacteria</taxon>
        <taxon>Oceanospirillales</taxon>
        <taxon>Alcanivoracaceae</taxon>
        <taxon>Alcanivorax</taxon>
    </lineage>
</organism>
<dbReference type="PRINTS" id="PR00455">
    <property type="entry name" value="HTHTETR"/>
</dbReference>
<dbReference type="EMBL" id="WIRE01000001">
    <property type="protein sequence ID" value="MQX52586.1"/>
    <property type="molecule type" value="Genomic_DNA"/>
</dbReference>
<dbReference type="Gene3D" id="1.10.357.10">
    <property type="entry name" value="Tetracycline Repressor, domain 2"/>
    <property type="match status" value="1"/>
</dbReference>
<proteinExistence type="predicted"/>
<dbReference type="InterPro" id="IPR009057">
    <property type="entry name" value="Homeodomain-like_sf"/>
</dbReference>
<feature type="domain" description="HTH tetR-type" evidence="3">
    <location>
        <begin position="11"/>
        <end position="71"/>
    </location>
</feature>
<evidence type="ECO:0000256" key="1">
    <source>
        <dbReference type="ARBA" id="ARBA00023125"/>
    </source>
</evidence>
<dbReference type="GO" id="GO:0000976">
    <property type="term" value="F:transcription cis-regulatory region binding"/>
    <property type="evidence" value="ECO:0007669"/>
    <property type="project" value="TreeGrafter"/>
</dbReference>
<reference evidence="4 5" key="1">
    <citation type="submission" date="2019-10" db="EMBL/GenBank/DDBJ databases">
        <title>Alcanivorax sp.PA15-N-34 draft genome sequence.</title>
        <authorList>
            <person name="Liao X."/>
            <person name="Shao Z."/>
        </authorList>
    </citation>
    <scope>NUCLEOTIDE SEQUENCE [LARGE SCALE GENOMIC DNA]</scope>
    <source>
        <strain evidence="4 5">PA15-N-34</strain>
    </source>
</reference>
<dbReference type="Pfam" id="PF00440">
    <property type="entry name" value="TetR_N"/>
    <property type="match status" value="1"/>
</dbReference>
<evidence type="ECO:0000313" key="5">
    <source>
        <dbReference type="Proteomes" id="UP000469421"/>
    </source>
</evidence>
<accession>A0A6N7LTA3</accession>
<protein>
    <submittedName>
        <fullName evidence="4">TetR family transcriptional regulator</fullName>
    </submittedName>
</protein>
<dbReference type="AlphaFoldDB" id="A0A6N7LTA3"/>
<dbReference type="GO" id="GO:0003700">
    <property type="term" value="F:DNA-binding transcription factor activity"/>
    <property type="evidence" value="ECO:0007669"/>
    <property type="project" value="TreeGrafter"/>
</dbReference>
<dbReference type="Proteomes" id="UP000469421">
    <property type="component" value="Unassembled WGS sequence"/>
</dbReference>
<dbReference type="PANTHER" id="PTHR30055:SF226">
    <property type="entry name" value="HTH-TYPE TRANSCRIPTIONAL REGULATOR PKSA"/>
    <property type="match status" value="1"/>
</dbReference>
<evidence type="ECO:0000256" key="2">
    <source>
        <dbReference type="PROSITE-ProRule" id="PRU00335"/>
    </source>
</evidence>
<keyword evidence="5" id="KW-1185">Reference proteome</keyword>
<evidence type="ECO:0000313" key="4">
    <source>
        <dbReference type="EMBL" id="MQX52586.1"/>
    </source>
</evidence>
<name>A0A6N7LTA3_9GAMM</name>
<dbReference type="SUPFAM" id="SSF46689">
    <property type="entry name" value="Homeodomain-like"/>
    <property type="match status" value="1"/>
</dbReference>
<evidence type="ECO:0000259" key="3">
    <source>
        <dbReference type="PROSITE" id="PS50977"/>
    </source>
</evidence>
<dbReference type="InterPro" id="IPR001647">
    <property type="entry name" value="HTH_TetR"/>
</dbReference>
<dbReference type="PANTHER" id="PTHR30055">
    <property type="entry name" value="HTH-TYPE TRANSCRIPTIONAL REGULATOR RUTR"/>
    <property type="match status" value="1"/>
</dbReference>
<keyword evidence="1 2" id="KW-0238">DNA-binding</keyword>
<comment type="caution">
    <text evidence="4">The sequence shown here is derived from an EMBL/GenBank/DDBJ whole genome shotgun (WGS) entry which is preliminary data.</text>
</comment>